<dbReference type="Gene3D" id="3.60.15.10">
    <property type="entry name" value="Ribonuclease Z/Hydroxyacylglutathione hydrolase-like"/>
    <property type="match status" value="1"/>
</dbReference>
<keyword evidence="3" id="KW-1185">Reference proteome</keyword>
<dbReference type="Proteomes" id="UP000185696">
    <property type="component" value="Unassembled WGS sequence"/>
</dbReference>
<protein>
    <submittedName>
        <fullName evidence="2">MBL fold metallo-hydrolase</fullName>
    </submittedName>
</protein>
<dbReference type="GO" id="GO:0016787">
    <property type="term" value="F:hydrolase activity"/>
    <property type="evidence" value="ECO:0007669"/>
    <property type="project" value="UniProtKB-KW"/>
</dbReference>
<dbReference type="PANTHER" id="PTHR43546">
    <property type="entry name" value="UPF0173 METAL-DEPENDENT HYDROLASE MJ1163-RELATED"/>
    <property type="match status" value="1"/>
</dbReference>
<evidence type="ECO:0000259" key="1">
    <source>
        <dbReference type="SMART" id="SM00849"/>
    </source>
</evidence>
<dbReference type="EMBL" id="MSIF01000009">
    <property type="protein sequence ID" value="OLF09567.1"/>
    <property type="molecule type" value="Genomic_DNA"/>
</dbReference>
<gene>
    <name evidence="2" type="ORF">BLA60_20225</name>
</gene>
<evidence type="ECO:0000313" key="3">
    <source>
        <dbReference type="Proteomes" id="UP000185696"/>
    </source>
</evidence>
<feature type="domain" description="Metallo-beta-lactamase" evidence="1">
    <location>
        <begin position="7"/>
        <end position="176"/>
    </location>
</feature>
<comment type="caution">
    <text evidence="2">The sequence shown here is derived from an EMBL/GenBank/DDBJ whole genome shotgun (WGS) entry which is preliminary data.</text>
</comment>
<dbReference type="SUPFAM" id="SSF56281">
    <property type="entry name" value="Metallo-hydrolase/oxidoreductase"/>
    <property type="match status" value="1"/>
</dbReference>
<proteinExistence type="predicted"/>
<dbReference type="InterPro" id="IPR036866">
    <property type="entry name" value="RibonucZ/Hydroxyglut_hydro"/>
</dbReference>
<dbReference type="OrthoDB" id="3190691at2"/>
<dbReference type="SMART" id="SM00849">
    <property type="entry name" value="Lactamase_B"/>
    <property type="match status" value="1"/>
</dbReference>
<organism evidence="2 3">
    <name type="scientific">Actinophytocola xinjiangensis</name>
    <dbReference type="NCBI Taxonomy" id="485602"/>
    <lineage>
        <taxon>Bacteria</taxon>
        <taxon>Bacillati</taxon>
        <taxon>Actinomycetota</taxon>
        <taxon>Actinomycetes</taxon>
        <taxon>Pseudonocardiales</taxon>
        <taxon>Pseudonocardiaceae</taxon>
    </lineage>
</organism>
<keyword evidence="2" id="KW-0378">Hydrolase</keyword>
<name>A0A7Z0WP68_9PSEU</name>
<dbReference type="RefSeq" id="WP_075134561.1">
    <property type="nucleotide sequence ID" value="NZ_MSIF01000009.1"/>
</dbReference>
<dbReference type="PANTHER" id="PTHR43546:SF3">
    <property type="entry name" value="UPF0173 METAL-DEPENDENT HYDROLASE MJ1163"/>
    <property type="match status" value="1"/>
</dbReference>
<evidence type="ECO:0000313" key="2">
    <source>
        <dbReference type="EMBL" id="OLF09567.1"/>
    </source>
</evidence>
<dbReference type="AlphaFoldDB" id="A0A7Z0WP68"/>
<reference evidence="2 3" key="1">
    <citation type="submission" date="2016-12" db="EMBL/GenBank/DDBJ databases">
        <title>The draft genome sequence of Actinophytocola xinjiangensis.</title>
        <authorList>
            <person name="Wang W."/>
            <person name="Yuan L."/>
        </authorList>
    </citation>
    <scope>NUCLEOTIDE SEQUENCE [LARGE SCALE GENOMIC DNA]</scope>
    <source>
        <strain evidence="2 3">CGMCC 4.4663</strain>
    </source>
</reference>
<dbReference type="InterPro" id="IPR001279">
    <property type="entry name" value="Metallo-B-lactamas"/>
</dbReference>
<dbReference type="Pfam" id="PF13483">
    <property type="entry name" value="Lactamase_B_3"/>
    <property type="match status" value="1"/>
</dbReference>
<dbReference type="InterPro" id="IPR050114">
    <property type="entry name" value="UPF0173_UPF0282_UlaG_hydrolase"/>
</dbReference>
<accession>A0A7Z0WP68</accession>
<sequence length="213" mass="22923">MRLVHFGHSCVLLETGSARLLFDPGTFSTGFEGLRDLDAVLVTHRHFDHFDTERLPALLAANPKATLLTDPGTAEETTKLGLAAERLDPGGSATVAGAAINAVGGQHAVIYPEQPLPPNVGYVIDHGAFYQPGDALVVPEQRVDVLGLPTMAPWLKLREAIDFLRAVSPRVAVPIHQELLGEQGKTLTYAWFERLAPEGTTVTVLPHGEPTEI</sequence>